<dbReference type="GO" id="GO:0005524">
    <property type="term" value="F:ATP binding"/>
    <property type="evidence" value="ECO:0007669"/>
    <property type="project" value="UniProtKB-KW"/>
</dbReference>
<dbReference type="Gene3D" id="3.40.50.300">
    <property type="entry name" value="P-loop containing nucleotide triphosphate hydrolases"/>
    <property type="match status" value="1"/>
</dbReference>
<evidence type="ECO:0000256" key="2">
    <source>
        <dbReference type="ARBA" id="ARBA00022741"/>
    </source>
</evidence>
<keyword evidence="3" id="KW-0067">ATP-binding</keyword>
<dbReference type="InterPro" id="IPR027417">
    <property type="entry name" value="P-loop_NTPase"/>
</dbReference>
<dbReference type="AlphaFoldDB" id="A0A1W1ZNU4"/>
<name>A0A1W1ZNU4_9BACT</name>
<dbReference type="InterPro" id="IPR007831">
    <property type="entry name" value="T2SS_GspE_N"/>
</dbReference>
<proteinExistence type="inferred from homology"/>
<dbReference type="CDD" id="cd01129">
    <property type="entry name" value="PulE-GspE-like"/>
    <property type="match status" value="1"/>
</dbReference>
<evidence type="ECO:0000259" key="4">
    <source>
        <dbReference type="PROSITE" id="PS00662"/>
    </source>
</evidence>
<dbReference type="EMBL" id="FWXY01000003">
    <property type="protein sequence ID" value="SMC50066.1"/>
    <property type="molecule type" value="Genomic_DNA"/>
</dbReference>
<dbReference type="Gene3D" id="3.30.300.160">
    <property type="entry name" value="Type II secretion system, protein E, N-terminal domain"/>
    <property type="match status" value="1"/>
</dbReference>
<dbReference type="SUPFAM" id="SSF52540">
    <property type="entry name" value="P-loop containing nucleoside triphosphate hydrolases"/>
    <property type="match status" value="1"/>
</dbReference>
<dbReference type="Proteomes" id="UP000192418">
    <property type="component" value="Unassembled WGS sequence"/>
</dbReference>
<dbReference type="GO" id="GO:0016887">
    <property type="term" value="F:ATP hydrolysis activity"/>
    <property type="evidence" value="ECO:0007669"/>
    <property type="project" value="TreeGrafter"/>
</dbReference>
<accession>A0A1W1ZNU4</accession>
<sequence length="579" mass="65167">MSEFPIVKKRKKIGEIAVELGFLTENQVDVVLSRKGITGRMVGQLFVDQGMLDDEQLARIIAVQHCCRYLPFSQVKDPEMLKLLDIEFMVSKNVVPFRKKNRRLDVAVADPMDFFNVVDEMEMILDYYISFVIVSGEKLQTFLQRLETSRDVLDISEEMRLPVVRESDDGEYELSTERVGTVESPIVKLVDSTILDAINKQASDIHIEGTARGVLIRYRIDGMLHQVTEPLDIKNQNPVISRLKVMSELDISEKRVPQDGRFKLKVKGRFIDFRISVLPTIFGEDAVIRILDQERMAPSAGNLGLDGMNLPTTELLRLRRQVKAPYGMFLMTGPTGSGKTTTLYRALSEVNSDDTKIITIEDPVEYQLPGIAQIPVNQKKGLTFSKGLRSILRHDPDKVLVGEIRDAETAQIALQSALTGHQVFTTVHANSSFEAINRFVHMGIEPYNLVSALNCIVAQRLIRCLCTCKKPQVISQEELIDSGLNPELHSHKKYYKAVGCDLCNGTGYNGRKAIIEHVELDGDLREMIIKKVSTSILTRYALKKGVIFLRAAALNEVWQGETTLAEANRVTFIDQEISL</sequence>
<dbReference type="PROSITE" id="PS00662">
    <property type="entry name" value="T2SP_E"/>
    <property type="match status" value="1"/>
</dbReference>
<evidence type="ECO:0000313" key="6">
    <source>
        <dbReference type="Proteomes" id="UP000192418"/>
    </source>
</evidence>
<dbReference type="PANTHER" id="PTHR30258:SF1">
    <property type="entry name" value="PROTEIN TRANSPORT PROTEIN HOFB HOMOLOG"/>
    <property type="match status" value="1"/>
</dbReference>
<dbReference type="OrthoDB" id="9805147at2"/>
<feature type="domain" description="Bacterial type II secretion system protein E" evidence="4">
    <location>
        <begin position="392"/>
        <end position="406"/>
    </location>
</feature>
<protein>
    <submittedName>
        <fullName evidence="5">Type IV pilus assembly protein PilB</fullName>
    </submittedName>
</protein>
<keyword evidence="2" id="KW-0547">Nucleotide-binding</keyword>
<dbReference type="InterPro" id="IPR037257">
    <property type="entry name" value="T2SS_E_N_sf"/>
</dbReference>
<dbReference type="Pfam" id="PF05157">
    <property type="entry name" value="MshEN"/>
    <property type="match status" value="1"/>
</dbReference>
<dbReference type="PANTHER" id="PTHR30258">
    <property type="entry name" value="TYPE II SECRETION SYSTEM PROTEIN GSPE-RELATED"/>
    <property type="match status" value="1"/>
</dbReference>
<evidence type="ECO:0000256" key="3">
    <source>
        <dbReference type="ARBA" id="ARBA00022840"/>
    </source>
</evidence>
<dbReference type="STRING" id="1121400.SAMN02746065_10367"/>
<dbReference type="Pfam" id="PF00437">
    <property type="entry name" value="T2SSE"/>
    <property type="match status" value="1"/>
</dbReference>
<reference evidence="5 6" key="1">
    <citation type="submission" date="2017-04" db="EMBL/GenBank/DDBJ databases">
        <authorList>
            <person name="Afonso C.L."/>
            <person name="Miller P.J."/>
            <person name="Scott M.A."/>
            <person name="Spackman E."/>
            <person name="Goraichik I."/>
            <person name="Dimitrov K.M."/>
            <person name="Suarez D.L."/>
            <person name="Swayne D.E."/>
        </authorList>
    </citation>
    <scope>NUCLEOTIDE SEQUENCE [LARGE SCALE GENOMIC DNA]</scope>
    <source>
        <strain evidence="5 6">DSM 3385</strain>
    </source>
</reference>
<comment type="similarity">
    <text evidence="1">Belongs to the GSP E family.</text>
</comment>
<dbReference type="RefSeq" id="WP_084067046.1">
    <property type="nucleotide sequence ID" value="NZ_FWXY01000003.1"/>
</dbReference>
<evidence type="ECO:0000313" key="5">
    <source>
        <dbReference type="EMBL" id="SMC50066.1"/>
    </source>
</evidence>
<dbReference type="GO" id="GO:0005886">
    <property type="term" value="C:plasma membrane"/>
    <property type="evidence" value="ECO:0007669"/>
    <property type="project" value="TreeGrafter"/>
</dbReference>
<gene>
    <name evidence="5" type="ORF">SAMN02746065_10367</name>
</gene>
<keyword evidence="6" id="KW-1185">Reference proteome</keyword>
<dbReference type="InterPro" id="IPR001482">
    <property type="entry name" value="T2SS/T4SS_dom"/>
</dbReference>
<dbReference type="Gene3D" id="3.30.450.90">
    <property type="match status" value="1"/>
</dbReference>
<dbReference type="SUPFAM" id="SSF160246">
    <property type="entry name" value="EspE N-terminal domain-like"/>
    <property type="match status" value="1"/>
</dbReference>
<evidence type="ECO:0000256" key="1">
    <source>
        <dbReference type="ARBA" id="ARBA00006611"/>
    </source>
</evidence>
<organism evidence="5 6">
    <name type="scientific">Desulfocicer vacuolatum DSM 3385</name>
    <dbReference type="NCBI Taxonomy" id="1121400"/>
    <lineage>
        <taxon>Bacteria</taxon>
        <taxon>Pseudomonadati</taxon>
        <taxon>Thermodesulfobacteriota</taxon>
        <taxon>Desulfobacteria</taxon>
        <taxon>Desulfobacterales</taxon>
        <taxon>Desulfobacteraceae</taxon>
        <taxon>Desulfocicer</taxon>
    </lineage>
</organism>